<keyword evidence="3 9" id="KW-0597">Phosphoprotein</keyword>
<evidence type="ECO:0000313" key="11">
    <source>
        <dbReference type="EMBL" id="SFQ05108.1"/>
    </source>
</evidence>
<dbReference type="InterPro" id="IPR036390">
    <property type="entry name" value="WH_DNA-bd_sf"/>
</dbReference>
<dbReference type="Pfam" id="PF20714">
    <property type="entry name" value="HTH_64"/>
    <property type="match status" value="1"/>
</dbReference>
<comment type="subcellular location">
    <subcellularLocation>
        <location evidence="1">Cytoplasm</location>
    </subcellularLocation>
</comment>
<evidence type="ECO:0000256" key="7">
    <source>
        <dbReference type="ARBA" id="ARBA00023159"/>
    </source>
</evidence>
<dbReference type="Gene3D" id="3.40.50.2300">
    <property type="match status" value="1"/>
</dbReference>
<dbReference type="InterPro" id="IPR051271">
    <property type="entry name" value="2C-system_Tx_regulators"/>
</dbReference>
<evidence type="ECO:0000256" key="1">
    <source>
        <dbReference type="ARBA" id="ARBA00004496"/>
    </source>
</evidence>
<dbReference type="PROSITE" id="PS00430">
    <property type="entry name" value="TONB_DEPENDENT_REC_1"/>
    <property type="match status" value="1"/>
</dbReference>
<dbReference type="PANTHER" id="PTHR45526">
    <property type="entry name" value="TRANSCRIPTIONAL REGULATORY PROTEIN DPIA"/>
    <property type="match status" value="1"/>
</dbReference>
<name>A0A1I5VC36_9BACI</name>
<organism evidence="11 12">
    <name type="scientific">Priestia endophytica DSM 13796</name>
    <dbReference type="NCBI Taxonomy" id="1121089"/>
    <lineage>
        <taxon>Bacteria</taxon>
        <taxon>Bacillati</taxon>
        <taxon>Bacillota</taxon>
        <taxon>Bacilli</taxon>
        <taxon>Bacillales</taxon>
        <taxon>Bacillaceae</taxon>
        <taxon>Priestia</taxon>
    </lineage>
</organism>
<comment type="caution">
    <text evidence="11">The sequence shown here is derived from an EMBL/GenBank/DDBJ whole genome shotgun (WGS) entry which is preliminary data.</text>
</comment>
<dbReference type="InterPro" id="IPR036388">
    <property type="entry name" value="WH-like_DNA-bd_sf"/>
</dbReference>
<dbReference type="Proteomes" id="UP000182762">
    <property type="component" value="Unassembled WGS sequence"/>
</dbReference>
<sequence>MTKNDVSVLIIEDDPMVQELNKTFINKVQGFTVVGTASNGEEGLEKLKELDPELALLDIFMPKLNGVATLQKLRNENFTTDTIVVSAAKDGETIKKVLQNGAIDYIMKPFTFERLQQALEKYRNYQKRINTESTLSQEQLDSILYSPSKPENFSSLLPKGLNEFTLTVIVDYLKEQKEPHSAEEVANSVGIARVTARRYLDYLEKTKAVKIDIQYGGVGRPINRYLYDENHY</sequence>
<dbReference type="InterPro" id="IPR024187">
    <property type="entry name" value="Sig_transdc_resp-reg_cit/mal"/>
</dbReference>
<dbReference type="InterPro" id="IPR048714">
    <property type="entry name" value="DpiA-like_HTH"/>
</dbReference>
<evidence type="ECO:0000256" key="3">
    <source>
        <dbReference type="ARBA" id="ARBA00022553"/>
    </source>
</evidence>
<keyword evidence="2" id="KW-0963">Cytoplasm</keyword>
<evidence type="ECO:0000256" key="2">
    <source>
        <dbReference type="ARBA" id="ARBA00022490"/>
    </source>
</evidence>
<dbReference type="SUPFAM" id="SSF52172">
    <property type="entry name" value="CheY-like"/>
    <property type="match status" value="1"/>
</dbReference>
<dbReference type="Pfam" id="PF00072">
    <property type="entry name" value="Response_reg"/>
    <property type="match status" value="1"/>
</dbReference>
<keyword evidence="4" id="KW-0902">Two-component regulatory system</keyword>
<evidence type="ECO:0000256" key="8">
    <source>
        <dbReference type="ARBA" id="ARBA00023163"/>
    </source>
</evidence>
<evidence type="ECO:0000259" key="10">
    <source>
        <dbReference type="PROSITE" id="PS50110"/>
    </source>
</evidence>
<dbReference type="SMART" id="SM00448">
    <property type="entry name" value="REC"/>
    <property type="match status" value="1"/>
</dbReference>
<feature type="domain" description="Response regulatory" evidence="10">
    <location>
        <begin position="7"/>
        <end position="123"/>
    </location>
</feature>
<dbReference type="RefSeq" id="WP_061801624.1">
    <property type="nucleotide sequence ID" value="NZ_FOXX01000001.1"/>
</dbReference>
<reference evidence="11 12" key="1">
    <citation type="submission" date="2016-10" db="EMBL/GenBank/DDBJ databases">
        <authorList>
            <person name="Varghese N."/>
            <person name="Submissions S."/>
        </authorList>
    </citation>
    <scope>NUCLEOTIDE SEQUENCE [LARGE SCALE GENOMIC DNA]</scope>
    <source>
        <strain evidence="11 12">DSM 13796</strain>
    </source>
</reference>
<keyword evidence="12" id="KW-1185">Reference proteome</keyword>
<evidence type="ECO:0000256" key="6">
    <source>
        <dbReference type="ARBA" id="ARBA00023125"/>
    </source>
</evidence>
<keyword evidence="7" id="KW-0010">Activator</keyword>
<feature type="modified residue" description="4-aspartylphosphate" evidence="9">
    <location>
        <position position="58"/>
    </location>
</feature>
<keyword evidence="8" id="KW-0804">Transcription</keyword>
<dbReference type="InterPro" id="IPR011006">
    <property type="entry name" value="CheY-like_superfamily"/>
</dbReference>
<evidence type="ECO:0000313" key="12">
    <source>
        <dbReference type="Proteomes" id="UP000182762"/>
    </source>
</evidence>
<evidence type="ECO:0000256" key="9">
    <source>
        <dbReference type="PROSITE-ProRule" id="PRU00169"/>
    </source>
</evidence>
<dbReference type="EMBL" id="FOXX01000001">
    <property type="protein sequence ID" value="SFQ05108.1"/>
    <property type="molecule type" value="Genomic_DNA"/>
</dbReference>
<dbReference type="PROSITE" id="PS50110">
    <property type="entry name" value="RESPONSE_REGULATORY"/>
    <property type="match status" value="1"/>
</dbReference>
<accession>A0A1I5VC36</accession>
<protein>
    <submittedName>
        <fullName evidence="11">Two-component system, CitB family, response regulator DctR</fullName>
    </submittedName>
</protein>
<keyword evidence="5" id="KW-0805">Transcription regulation</keyword>
<dbReference type="PANTHER" id="PTHR45526:SF1">
    <property type="entry name" value="TRANSCRIPTIONAL REGULATORY PROTEIN DCUR-RELATED"/>
    <property type="match status" value="1"/>
</dbReference>
<proteinExistence type="predicted"/>
<dbReference type="PIRSF" id="PIRSF006171">
    <property type="entry name" value="RR_citrat_malat"/>
    <property type="match status" value="1"/>
</dbReference>
<gene>
    <name evidence="11" type="ORF">SAMN02745910_00048</name>
</gene>
<evidence type="ECO:0000256" key="5">
    <source>
        <dbReference type="ARBA" id="ARBA00023015"/>
    </source>
</evidence>
<dbReference type="GeneID" id="93708828"/>
<dbReference type="InterPro" id="IPR010916">
    <property type="entry name" value="TonB_box_CS"/>
</dbReference>
<dbReference type="Gene3D" id="1.10.10.10">
    <property type="entry name" value="Winged helix-like DNA-binding domain superfamily/Winged helix DNA-binding domain"/>
    <property type="match status" value="1"/>
</dbReference>
<keyword evidence="6" id="KW-0238">DNA-binding</keyword>
<dbReference type="SUPFAM" id="SSF46785">
    <property type="entry name" value="Winged helix' DNA-binding domain"/>
    <property type="match status" value="1"/>
</dbReference>
<dbReference type="InterPro" id="IPR001789">
    <property type="entry name" value="Sig_transdc_resp-reg_receiver"/>
</dbReference>
<dbReference type="CDD" id="cd19925">
    <property type="entry name" value="REC_citrate_TCS"/>
    <property type="match status" value="1"/>
</dbReference>
<evidence type="ECO:0000256" key="4">
    <source>
        <dbReference type="ARBA" id="ARBA00023012"/>
    </source>
</evidence>